<sequence length="1050" mass="117210">MSHSMDLVREVERLVTAPYAPSLQDLHALVHDASSGNLHAWAAAKPCQVGLLVDVLVEGLSRSTFALPLLASLASVPLFRNAVLERYPSLLNEALAKTVEGGEREYMRLCTWLLSSPLPSELVLPASLSSYILKLVEQMSRDPCMETILPVYQLFHGLKTSPSTLRSLSSQTMSTIQVEFTKTLRNIDDHMGNLLCLATFSHIVSATLRAPVNKEHGSIAASPLCSHWLQQLRHFFGPKRALKTLDLVVLRVILACSASCNGLTTSQAAESIRLAIEICDAVEPEQKAAWVTGNGLKIAKLCAKVTRDDINPEIQMMGLVFTVFLLPPCSTPQGISRLAQQILVQKDCRTVLETIPQAYISRLVEAATIASGESAICTFLDYVFSALKNQHSVQYTSLATLQVANCLVNSLKGLGTRILAPTVIHLVSSLGRVILSEALRDFPRKPGHRQCTSFSICEAALISFQNQLLIDAFDFYCSVGIFARSTDSIKETMFEPSCSFSKMKAVDHRHGFSLKNLQNSLPDVGYPRRDWRNTIAESLMENARISHERLLKNVEDACRDLENRCFDNEGPLREVEQQREKLVSEKEELRVQRGELEIQLQQALCTISSLQKEVATFEKRAESASNRVEELTASLTAAQRELEEQRRDSQESAHLAEEKSRSRELDLIATVTEKEDQLDGLQEYLREQRAANEDIQISLDAVMKEKDAILDDSAALRREMKQMKTNLDGCELLSRQKVQEIQELSAGNDRLALEIVEWKKQLDNKASESDRLRASLRALEENFNTEMDALKQRHKQEVSEVTIEATKYKDEGLVLREAMQMAASSANQELQTKDRRISHLEQKVQSMRNERAAKAREFSEAQQHIGRLMTVMGFKGTAEERQPVKTNTNSNKHHRSKSQHAAAPQAESFQILPDEMQSQNHDMLGVSFGSVASDASGPSPKRSRNVHITHSTRSEGSYRRSPRASHEQVPFQSSSRSASSQQRKDRLPLGDANSNSPHTSQESTHNASKHASQGRDEALPDGQAYLGPHDVCLQDFELDLDLDLSRDSLF</sequence>
<protein>
    <submittedName>
        <fullName evidence="2">Uncharacterized protein</fullName>
    </submittedName>
</protein>
<feature type="region of interest" description="Disordered" evidence="1">
    <location>
        <begin position="877"/>
        <end position="905"/>
    </location>
</feature>
<keyword evidence="3" id="KW-1185">Reference proteome</keyword>
<feature type="region of interest" description="Disordered" evidence="1">
    <location>
        <begin position="641"/>
        <end position="661"/>
    </location>
</feature>
<name>A0A1L9S8I9_9EURO</name>
<feature type="compositionally biased region" description="Polar residues" evidence="1">
    <location>
        <begin position="992"/>
        <end position="1011"/>
    </location>
</feature>
<dbReference type="STRING" id="1073090.A0A1L9S8I9"/>
<evidence type="ECO:0000256" key="1">
    <source>
        <dbReference type="SAM" id="MobiDB-lite"/>
    </source>
</evidence>
<gene>
    <name evidence="2" type="ORF">ASPZODRAFT_161688</name>
</gene>
<feature type="region of interest" description="Disordered" evidence="1">
    <location>
        <begin position="928"/>
        <end position="1023"/>
    </location>
</feature>
<accession>A0A1L9S8I9</accession>
<dbReference type="AlphaFoldDB" id="A0A1L9S8I9"/>
<dbReference type="GeneID" id="34613000"/>
<organism evidence="2 3">
    <name type="scientific">Penicilliopsis zonata CBS 506.65</name>
    <dbReference type="NCBI Taxonomy" id="1073090"/>
    <lineage>
        <taxon>Eukaryota</taxon>
        <taxon>Fungi</taxon>
        <taxon>Dikarya</taxon>
        <taxon>Ascomycota</taxon>
        <taxon>Pezizomycotina</taxon>
        <taxon>Eurotiomycetes</taxon>
        <taxon>Eurotiomycetidae</taxon>
        <taxon>Eurotiales</taxon>
        <taxon>Aspergillaceae</taxon>
        <taxon>Penicilliopsis</taxon>
    </lineage>
</organism>
<evidence type="ECO:0000313" key="3">
    <source>
        <dbReference type="Proteomes" id="UP000184188"/>
    </source>
</evidence>
<dbReference type="PANTHER" id="PTHR45615">
    <property type="entry name" value="MYOSIN HEAVY CHAIN, NON-MUSCLE"/>
    <property type="match status" value="1"/>
</dbReference>
<feature type="compositionally biased region" description="Low complexity" evidence="1">
    <location>
        <begin position="972"/>
        <end position="981"/>
    </location>
</feature>
<proteinExistence type="predicted"/>
<dbReference type="EMBL" id="KV878352">
    <property type="protein sequence ID" value="OJJ43467.1"/>
    <property type="molecule type" value="Genomic_DNA"/>
</dbReference>
<dbReference type="Proteomes" id="UP000184188">
    <property type="component" value="Unassembled WGS sequence"/>
</dbReference>
<dbReference type="VEuPathDB" id="FungiDB:ASPZODRAFT_161688"/>
<evidence type="ECO:0000313" key="2">
    <source>
        <dbReference type="EMBL" id="OJJ43467.1"/>
    </source>
</evidence>
<reference evidence="3" key="1">
    <citation type="journal article" date="2017" name="Genome Biol.">
        <title>Comparative genomics reveals high biological diversity and specific adaptations in the industrially and medically important fungal genus Aspergillus.</title>
        <authorList>
            <person name="de Vries R.P."/>
            <person name="Riley R."/>
            <person name="Wiebenga A."/>
            <person name="Aguilar-Osorio G."/>
            <person name="Amillis S."/>
            <person name="Uchima C.A."/>
            <person name="Anderluh G."/>
            <person name="Asadollahi M."/>
            <person name="Askin M."/>
            <person name="Barry K."/>
            <person name="Battaglia E."/>
            <person name="Bayram O."/>
            <person name="Benocci T."/>
            <person name="Braus-Stromeyer S.A."/>
            <person name="Caldana C."/>
            <person name="Canovas D."/>
            <person name="Cerqueira G.C."/>
            <person name="Chen F."/>
            <person name="Chen W."/>
            <person name="Choi C."/>
            <person name="Clum A."/>
            <person name="Dos Santos R.A."/>
            <person name="Damasio A.R."/>
            <person name="Diallinas G."/>
            <person name="Emri T."/>
            <person name="Fekete E."/>
            <person name="Flipphi M."/>
            <person name="Freyberg S."/>
            <person name="Gallo A."/>
            <person name="Gournas C."/>
            <person name="Habgood R."/>
            <person name="Hainaut M."/>
            <person name="Harispe M.L."/>
            <person name="Henrissat B."/>
            <person name="Hilden K.S."/>
            <person name="Hope R."/>
            <person name="Hossain A."/>
            <person name="Karabika E."/>
            <person name="Karaffa L."/>
            <person name="Karanyi Z."/>
            <person name="Krasevec N."/>
            <person name="Kuo A."/>
            <person name="Kusch H."/>
            <person name="LaButti K."/>
            <person name="Lagendijk E.L."/>
            <person name="Lapidus A."/>
            <person name="Levasseur A."/>
            <person name="Lindquist E."/>
            <person name="Lipzen A."/>
            <person name="Logrieco A.F."/>
            <person name="MacCabe A."/>
            <person name="Maekelae M.R."/>
            <person name="Malavazi I."/>
            <person name="Melin P."/>
            <person name="Meyer V."/>
            <person name="Mielnichuk N."/>
            <person name="Miskei M."/>
            <person name="Molnar A.P."/>
            <person name="Mule G."/>
            <person name="Ngan C.Y."/>
            <person name="Orejas M."/>
            <person name="Orosz E."/>
            <person name="Ouedraogo J.P."/>
            <person name="Overkamp K.M."/>
            <person name="Park H.-S."/>
            <person name="Perrone G."/>
            <person name="Piumi F."/>
            <person name="Punt P.J."/>
            <person name="Ram A.F."/>
            <person name="Ramon A."/>
            <person name="Rauscher S."/>
            <person name="Record E."/>
            <person name="Riano-Pachon D.M."/>
            <person name="Robert V."/>
            <person name="Roehrig J."/>
            <person name="Ruller R."/>
            <person name="Salamov A."/>
            <person name="Salih N.S."/>
            <person name="Samson R.A."/>
            <person name="Sandor E."/>
            <person name="Sanguinetti M."/>
            <person name="Schuetze T."/>
            <person name="Sepcic K."/>
            <person name="Shelest E."/>
            <person name="Sherlock G."/>
            <person name="Sophianopoulou V."/>
            <person name="Squina F.M."/>
            <person name="Sun H."/>
            <person name="Susca A."/>
            <person name="Todd R.B."/>
            <person name="Tsang A."/>
            <person name="Unkles S.E."/>
            <person name="van de Wiele N."/>
            <person name="van Rossen-Uffink D."/>
            <person name="Oliveira J.V."/>
            <person name="Vesth T.C."/>
            <person name="Visser J."/>
            <person name="Yu J.-H."/>
            <person name="Zhou M."/>
            <person name="Andersen M.R."/>
            <person name="Archer D.B."/>
            <person name="Baker S.E."/>
            <person name="Benoit I."/>
            <person name="Brakhage A.A."/>
            <person name="Braus G.H."/>
            <person name="Fischer R."/>
            <person name="Frisvad J.C."/>
            <person name="Goldman G.H."/>
            <person name="Houbraken J."/>
            <person name="Oakley B."/>
            <person name="Pocsi I."/>
            <person name="Scazzocchio C."/>
            <person name="Seiboth B."/>
            <person name="vanKuyk P.A."/>
            <person name="Wortman J."/>
            <person name="Dyer P.S."/>
            <person name="Grigoriev I.V."/>
        </authorList>
    </citation>
    <scope>NUCLEOTIDE SEQUENCE [LARGE SCALE GENOMIC DNA]</scope>
    <source>
        <strain evidence="3">CBS 506.65</strain>
    </source>
</reference>
<dbReference type="RefSeq" id="XP_022577977.1">
    <property type="nucleotide sequence ID" value="XM_022726536.1"/>
</dbReference>
<dbReference type="OrthoDB" id="5332870at2759"/>
<dbReference type="PANTHER" id="PTHR45615:SF80">
    <property type="entry name" value="GRIP DOMAIN-CONTAINING PROTEIN"/>
    <property type="match status" value="1"/>
</dbReference>